<dbReference type="Proteomes" id="UP001628179">
    <property type="component" value="Unassembled WGS sequence"/>
</dbReference>
<evidence type="ECO:0000256" key="3">
    <source>
        <dbReference type="SAM" id="MobiDB-lite"/>
    </source>
</evidence>
<comment type="caution">
    <text evidence="5">The sequence shown here is derived from an EMBL/GenBank/DDBJ whole genome shotgun (WGS) entry which is preliminary data.</text>
</comment>
<keyword evidence="6" id="KW-1185">Reference proteome</keyword>
<organism evidence="5 6">
    <name type="scientific">Madurella fahalii</name>
    <dbReference type="NCBI Taxonomy" id="1157608"/>
    <lineage>
        <taxon>Eukaryota</taxon>
        <taxon>Fungi</taxon>
        <taxon>Dikarya</taxon>
        <taxon>Ascomycota</taxon>
        <taxon>Pezizomycotina</taxon>
        <taxon>Sordariomycetes</taxon>
        <taxon>Sordariomycetidae</taxon>
        <taxon>Sordariales</taxon>
        <taxon>Sordariales incertae sedis</taxon>
        <taxon>Madurella</taxon>
    </lineage>
</organism>
<dbReference type="CDD" id="cd00067">
    <property type="entry name" value="GAL4"/>
    <property type="match status" value="1"/>
</dbReference>
<feature type="region of interest" description="Disordered" evidence="3">
    <location>
        <begin position="1"/>
        <end position="41"/>
    </location>
</feature>
<name>A0ABQ0GGY0_9PEZI</name>
<dbReference type="SUPFAM" id="SSF57701">
    <property type="entry name" value="Zn2/Cys6 DNA-binding domain"/>
    <property type="match status" value="1"/>
</dbReference>
<keyword evidence="1" id="KW-0479">Metal-binding</keyword>
<gene>
    <name evidence="5" type="ORF">MFIFM68171_07202</name>
</gene>
<dbReference type="CDD" id="cd12148">
    <property type="entry name" value="fungal_TF_MHR"/>
    <property type="match status" value="1"/>
</dbReference>
<dbReference type="PANTHER" id="PTHR47256:SF1">
    <property type="entry name" value="ZN(II)2CYS6 TRANSCRIPTION FACTOR (EUROFUNG)"/>
    <property type="match status" value="1"/>
</dbReference>
<dbReference type="Gene3D" id="4.10.240.10">
    <property type="entry name" value="Zn(2)-C6 fungal-type DNA-binding domain"/>
    <property type="match status" value="1"/>
</dbReference>
<dbReference type="EMBL" id="BAAFSV010000004">
    <property type="protein sequence ID" value="GAB1316992.1"/>
    <property type="molecule type" value="Genomic_DNA"/>
</dbReference>
<evidence type="ECO:0000313" key="6">
    <source>
        <dbReference type="Proteomes" id="UP001628179"/>
    </source>
</evidence>
<dbReference type="InterPro" id="IPR001138">
    <property type="entry name" value="Zn2Cys6_DnaBD"/>
</dbReference>
<evidence type="ECO:0000259" key="4">
    <source>
        <dbReference type="PROSITE" id="PS50048"/>
    </source>
</evidence>
<sequence>MSQRKGSAPLLPSPPRTEDSDPSQPPRPSRPSASRPILARPQRRQLNKFACSRCQKKKTKCDGVRPCCGACAKRNDSECKYPVREGAVSRYADLKETSECQDRENRDLKELFAYLHSRPEAEAFEVLRRLRDTRDPFIVLRCIRDADTLLAIPSLNGFPTLGREMIQLDAAALAASAIKVPARPWTSVAGDGLVSNLISAFFRWDDPFVYSFVERELFLRDMRRGQGPYCSPLLVNAICALRSMLSDKVKHAYRLAGTDLRRRFMSEAKYHLELEAGKLSLTTVQGLYLVFIVSCHEGTNKAGSMYRLAAADMLRNLTLDKAYAQWSHPTPDEADKRSALSKTCWGVFNVECFLSHFYLKAPTMPPPSIPYLHDQYDVNEPAIDIFGAPFGAGSPEPPLVPGLLSVVNQISVLQHSVMTYNASSHAVIGRDDDFQVRRGYLAKLSALENSFPPRLQYRENLTPQTIFIQVYLNAVAYNIVRPLHAGTVIHGCYTAKSILMELAALDIQLMETYTRFWGLKEYSPIVILGMCSATVTVLQWLDDPQAAVLFTRGCELIYMVQRDIVGMRYLLQGILAMAWTTGQRIPRDAVRYFEGLEVERAQLKASSFDFALPVQQEARRLLAKEDIGMDGNSGADVALLLEKWSVLQHDDGHRRETSNL</sequence>
<dbReference type="RefSeq" id="XP_070918723.1">
    <property type="nucleotide sequence ID" value="XM_071062622.1"/>
</dbReference>
<feature type="domain" description="Zn(2)-C6 fungal-type" evidence="4">
    <location>
        <begin position="50"/>
        <end position="81"/>
    </location>
</feature>
<dbReference type="Pfam" id="PF00172">
    <property type="entry name" value="Zn_clus"/>
    <property type="match status" value="1"/>
</dbReference>
<evidence type="ECO:0000256" key="1">
    <source>
        <dbReference type="ARBA" id="ARBA00022723"/>
    </source>
</evidence>
<proteinExistence type="predicted"/>
<evidence type="ECO:0000256" key="2">
    <source>
        <dbReference type="ARBA" id="ARBA00023242"/>
    </source>
</evidence>
<feature type="compositionally biased region" description="Low complexity" evidence="3">
    <location>
        <begin position="30"/>
        <end position="40"/>
    </location>
</feature>
<dbReference type="Pfam" id="PF04082">
    <property type="entry name" value="Fungal_trans"/>
    <property type="match status" value="1"/>
</dbReference>
<protein>
    <recommendedName>
        <fullName evidence="4">Zn(2)-C6 fungal-type domain-containing protein</fullName>
    </recommendedName>
</protein>
<dbReference type="PROSITE" id="PS50048">
    <property type="entry name" value="ZN2_CY6_FUNGAL_2"/>
    <property type="match status" value="1"/>
</dbReference>
<evidence type="ECO:0000313" key="5">
    <source>
        <dbReference type="EMBL" id="GAB1316992.1"/>
    </source>
</evidence>
<dbReference type="GeneID" id="98177945"/>
<reference evidence="5 6" key="1">
    <citation type="submission" date="2024-09" db="EMBL/GenBank/DDBJ databases">
        <title>Itraconazole resistance in Madurella fahalii resulting from another homologue of gene encoding cytochrome P450 14-alpha sterol demethylase (CYP51).</title>
        <authorList>
            <person name="Yoshioka I."/>
            <person name="Fahal A.H."/>
            <person name="Kaneko S."/>
            <person name="Yaguchi T."/>
        </authorList>
    </citation>
    <scope>NUCLEOTIDE SEQUENCE [LARGE SCALE GENOMIC DNA]</scope>
    <source>
        <strain evidence="5 6">IFM 68171</strain>
    </source>
</reference>
<dbReference type="PANTHER" id="PTHR47256">
    <property type="entry name" value="ZN(II)2CYS6 TRANSCRIPTION FACTOR (EUROFUNG)-RELATED"/>
    <property type="match status" value="1"/>
</dbReference>
<dbReference type="InterPro" id="IPR007219">
    <property type="entry name" value="XnlR_reg_dom"/>
</dbReference>
<dbReference type="SMART" id="SM00066">
    <property type="entry name" value="GAL4"/>
    <property type="match status" value="1"/>
</dbReference>
<dbReference type="InterPro" id="IPR053187">
    <property type="entry name" value="Notoamide_regulator"/>
</dbReference>
<keyword evidence="2" id="KW-0539">Nucleus</keyword>
<dbReference type="InterPro" id="IPR036864">
    <property type="entry name" value="Zn2-C6_fun-type_DNA-bd_sf"/>
</dbReference>
<accession>A0ABQ0GGY0</accession>